<dbReference type="EC" id="2.3.1.158" evidence="4"/>
<dbReference type="SUPFAM" id="SSF55729">
    <property type="entry name" value="Acyl-CoA N-acyltransferases (Nat)"/>
    <property type="match status" value="1"/>
</dbReference>
<dbReference type="InterPro" id="IPR000182">
    <property type="entry name" value="GNAT_dom"/>
</dbReference>
<dbReference type="EMBL" id="AFNV02000017">
    <property type="protein sequence ID" value="ERJ18591.1"/>
    <property type="molecule type" value="Genomic_DNA"/>
</dbReference>
<dbReference type="InterPro" id="IPR050832">
    <property type="entry name" value="Bact_Acetyltransf"/>
</dbReference>
<evidence type="ECO:0000313" key="5">
    <source>
        <dbReference type="Proteomes" id="UP000006242"/>
    </source>
</evidence>
<dbReference type="STRING" id="1033802.SSPSH_002505"/>
<organism evidence="4 5">
    <name type="scientific">Salinisphaera shabanensis E1L3A</name>
    <dbReference type="NCBI Taxonomy" id="1033802"/>
    <lineage>
        <taxon>Bacteria</taxon>
        <taxon>Pseudomonadati</taxon>
        <taxon>Pseudomonadota</taxon>
        <taxon>Gammaproteobacteria</taxon>
        <taxon>Salinisphaerales</taxon>
        <taxon>Salinisphaeraceae</taxon>
        <taxon>Salinisphaera</taxon>
    </lineage>
</organism>
<feature type="domain" description="N-acetyltransferase" evidence="3">
    <location>
        <begin position="15"/>
        <end position="165"/>
    </location>
</feature>
<dbReference type="OrthoDB" id="5522469at2"/>
<dbReference type="PROSITE" id="PS51186">
    <property type="entry name" value="GNAT"/>
    <property type="match status" value="1"/>
</dbReference>
<dbReference type="InterPro" id="IPR016181">
    <property type="entry name" value="Acyl_CoA_acyltransferase"/>
</dbReference>
<dbReference type="AlphaFoldDB" id="U2E422"/>
<sequence length="165" mass="18730">MRESALSAGAVGDRLWLRVADAIDKPILFRWQVDAYRAHIEALWGWDARWQERDFNKLFAALPPLVIMQRGADAVGYIQSQRRAQSLHLANIVLRAEMRGQGIGTRMLGHLQSRASADGIAVTLKVFRSNKRALAFYRGLGFEETSRSNTHFELRWLPGSLAKRL</sequence>
<evidence type="ECO:0000259" key="3">
    <source>
        <dbReference type="PROSITE" id="PS51186"/>
    </source>
</evidence>
<dbReference type="Gene3D" id="3.40.630.30">
    <property type="match status" value="1"/>
</dbReference>
<dbReference type="PANTHER" id="PTHR43877">
    <property type="entry name" value="AMINOALKYLPHOSPHONATE N-ACETYLTRANSFERASE-RELATED-RELATED"/>
    <property type="match status" value="1"/>
</dbReference>
<reference evidence="4 5" key="2">
    <citation type="journal article" date="2013" name="PLoS ONE">
        <title>INDIGO - INtegrated Data Warehouse of MIcrobial GenOmes with Examples from the Red Sea Extremophiles.</title>
        <authorList>
            <person name="Alam I."/>
            <person name="Antunes A."/>
            <person name="Kamau A.A."/>
            <person name="Ba Alawi W."/>
            <person name="Kalkatawi M."/>
            <person name="Stingl U."/>
            <person name="Bajic V.B."/>
        </authorList>
    </citation>
    <scope>NUCLEOTIDE SEQUENCE [LARGE SCALE GENOMIC DNA]</scope>
    <source>
        <strain evidence="4 5">E1L3A</strain>
    </source>
</reference>
<proteinExistence type="predicted"/>
<accession>U2E422</accession>
<keyword evidence="2 4" id="KW-0012">Acyltransferase</keyword>
<comment type="caution">
    <text evidence="4">The sequence shown here is derived from an EMBL/GenBank/DDBJ whole genome shotgun (WGS) entry which is preliminary data.</text>
</comment>
<protein>
    <submittedName>
        <fullName evidence="4">Phospholipiddiacylglycerol acyltransferase protein</fullName>
        <ecNumber evidence="4">2.3.1.158</ecNumber>
    </submittedName>
</protein>
<name>U2E422_9GAMM</name>
<dbReference type="RefSeq" id="WP_021031732.1">
    <property type="nucleotide sequence ID" value="NZ_AFNV02000017.1"/>
</dbReference>
<keyword evidence="1 4" id="KW-0808">Transferase</keyword>
<dbReference type="Proteomes" id="UP000006242">
    <property type="component" value="Unassembled WGS sequence"/>
</dbReference>
<evidence type="ECO:0000256" key="2">
    <source>
        <dbReference type="ARBA" id="ARBA00023315"/>
    </source>
</evidence>
<reference evidence="4 5" key="1">
    <citation type="journal article" date="2011" name="J. Bacteriol.">
        <title>Genome sequence of Salinisphaera shabanensis, a gammaproteobacterium from the harsh, variable environment of the brine-seawater interface of the Shaban Deep in the Red Sea.</title>
        <authorList>
            <person name="Antunes A."/>
            <person name="Alam I."/>
            <person name="Bajic V.B."/>
            <person name="Stingl U."/>
        </authorList>
    </citation>
    <scope>NUCLEOTIDE SEQUENCE [LARGE SCALE GENOMIC DNA]</scope>
    <source>
        <strain evidence="4 5">E1L3A</strain>
    </source>
</reference>
<gene>
    <name evidence="4" type="ORF">SSPSH_002505</name>
</gene>
<evidence type="ECO:0000256" key="1">
    <source>
        <dbReference type="ARBA" id="ARBA00022679"/>
    </source>
</evidence>
<dbReference type="eggNOG" id="COG0456">
    <property type="taxonomic scope" value="Bacteria"/>
</dbReference>
<dbReference type="GO" id="GO:0046027">
    <property type="term" value="F:phospholipid:diacylglycerol acyltransferase activity"/>
    <property type="evidence" value="ECO:0007669"/>
    <property type="project" value="UniProtKB-EC"/>
</dbReference>
<evidence type="ECO:0000313" key="4">
    <source>
        <dbReference type="EMBL" id="ERJ18591.1"/>
    </source>
</evidence>
<dbReference type="CDD" id="cd04301">
    <property type="entry name" value="NAT_SF"/>
    <property type="match status" value="1"/>
</dbReference>
<dbReference type="Pfam" id="PF00583">
    <property type="entry name" value="Acetyltransf_1"/>
    <property type="match status" value="1"/>
</dbReference>
<keyword evidence="5" id="KW-1185">Reference proteome</keyword>